<dbReference type="EMBL" id="JAAOLX010000004">
    <property type="protein sequence ID" value="NHQ86174.1"/>
    <property type="molecule type" value="Genomic_DNA"/>
</dbReference>
<keyword evidence="2" id="KW-1185">Reference proteome</keyword>
<evidence type="ECO:0000313" key="1">
    <source>
        <dbReference type="EMBL" id="NHQ86174.1"/>
    </source>
</evidence>
<dbReference type="RefSeq" id="WP_166824658.1">
    <property type="nucleotide sequence ID" value="NZ_JAAOLX010000004.1"/>
</dbReference>
<protein>
    <recommendedName>
        <fullName evidence="3">Zinc-binding domain-containing protein</fullName>
    </recommendedName>
</protein>
<reference evidence="1 2" key="1">
    <citation type="submission" date="2020-03" db="EMBL/GenBank/DDBJ databases">
        <title>Draft genome sequence of environmentally isolated violet-colored cultures.</title>
        <authorList>
            <person name="Wilson H.S."/>
        </authorList>
    </citation>
    <scope>NUCLEOTIDE SEQUENCE [LARGE SCALE GENOMIC DNA]</scope>
    <source>
        <strain evidence="1 2">HSC-16F04</strain>
    </source>
</reference>
<organism evidence="1 2">
    <name type="scientific">Iodobacter violaceini</name>
    <dbReference type="NCBI Taxonomy" id="3044271"/>
    <lineage>
        <taxon>Bacteria</taxon>
        <taxon>Pseudomonadati</taxon>
        <taxon>Pseudomonadota</taxon>
        <taxon>Betaproteobacteria</taxon>
        <taxon>Neisseriales</taxon>
        <taxon>Chitinibacteraceae</taxon>
        <taxon>Iodobacter</taxon>
    </lineage>
</organism>
<gene>
    <name evidence="1" type="ORF">HA050_08600</name>
</gene>
<accession>A0ABX0KVV6</accession>
<comment type="caution">
    <text evidence="1">The sequence shown here is derived from an EMBL/GenBank/DDBJ whole genome shotgun (WGS) entry which is preliminary data.</text>
</comment>
<evidence type="ECO:0000313" key="2">
    <source>
        <dbReference type="Proteomes" id="UP000712570"/>
    </source>
</evidence>
<sequence length="132" mass="15454">MVESLPKIDRSKWHKPTYPGHYDENATHYEGIRCRCKKCGISFVFSAESQKNTFEAKQRYPGWLPTLCQTCGEQWGFLKQNILTFECQWDSHRADLASDQEFLNNWLASLKEAQGYGKNDFNSRIRMLIKPL</sequence>
<evidence type="ECO:0008006" key="3">
    <source>
        <dbReference type="Google" id="ProtNLM"/>
    </source>
</evidence>
<name>A0ABX0KVV6_9NEIS</name>
<proteinExistence type="predicted"/>
<dbReference type="Proteomes" id="UP000712570">
    <property type="component" value="Unassembled WGS sequence"/>
</dbReference>